<dbReference type="Proteomes" id="UP000694853">
    <property type="component" value="Unplaced"/>
</dbReference>
<keyword evidence="2" id="KW-1185">Reference proteome</keyword>
<organism evidence="2 3">
    <name type="scientific">Abrus precatorius</name>
    <name type="common">Indian licorice</name>
    <name type="synonym">Glycine abrus</name>
    <dbReference type="NCBI Taxonomy" id="3816"/>
    <lineage>
        <taxon>Eukaryota</taxon>
        <taxon>Viridiplantae</taxon>
        <taxon>Streptophyta</taxon>
        <taxon>Embryophyta</taxon>
        <taxon>Tracheophyta</taxon>
        <taxon>Spermatophyta</taxon>
        <taxon>Magnoliopsida</taxon>
        <taxon>eudicotyledons</taxon>
        <taxon>Gunneridae</taxon>
        <taxon>Pentapetalae</taxon>
        <taxon>rosids</taxon>
        <taxon>fabids</taxon>
        <taxon>Fabales</taxon>
        <taxon>Fabaceae</taxon>
        <taxon>Papilionoideae</taxon>
        <taxon>50 kb inversion clade</taxon>
        <taxon>NPAAA clade</taxon>
        <taxon>indigoferoid/millettioid clade</taxon>
        <taxon>Abreae</taxon>
        <taxon>Abrus</taxon>
    </lineage>
</organism>
<reference evidence="3" key="2">
    <citation type="submission" date="2025-08" db="UniProtKB">
        <authorList>
            <consortium name="RefSeq"/>
        </authorList>
    </citation>
    <scope>IDENTIFICATION</scope>
    <source>
        <tissue evidence="3">Young leaves</tissue>
    </source>
</reference>
<reference evidence="2" key="1">
    <citation type="journal article" date="2019" name="Toxins">
        <title>Detection of Abrin-Like and Prepropulchellin-Like Toxin Genes and Transcripts Using Whole Genome Sequencing and Full-Length Transcript Sequencing of Abrus precatorius.</title>
        <authorList>
            <person name="Hovde B.T."/>
            <person name="Daligault H.E."/>
            <person name="Hanschen E.R."/>
            <person name="Kunde Y.A."/>
            <person name="Johnson M.B."/>
            <person name="Starkenburg S.R."/>
            <person name="Johnson S.L."/>
        </authorList>
    </citation>
    <scope>NUCLEOTIDE SEQUENCE [LARGE SCALE GENOMIC DNA]</scope>
</reference>
<dbReference type="RefSeq" id="XP_027362580.1">
    <property type="nucleotide sequence ID" value="XM_027506779.1"/>
</dbReference>
<evidence type="ECO:0000313" key="3">
    <source>
        <dbReference type="RefSeq" id="XP_027362580.1"/>
    </source>
</evidence>
<name>A0A8B8M224_ABRPR</name>
<dbReference type="AlphaFoldDB" id="A0A8B8M224"/>
<proteinExistence type="predicted"/>
<dbReference type="OrthoDB" id="1933480at2759"/>
<dbReference type="KEGG" id="aprc:113870182"/>
<evidence type="ECO:0000313" key="2">
    <source>
        <dbReference type="Proteomes" id="UP000694853"/>
    </source>
</evidence>
<dbReference type="GeneID" id="113870182"/>
<feature type="region of interest" description="Disordered" evidence="1">
    <location>
        <begin position="29"/>
        <end position="48"/>
    </location>
</feature>
<evidence type="ECO:0000256" key="1">
    <source>
        <dbReference type="SAM" id="MobiDB-lite"/>
    </source>
</evidence>
<protein>
    <submittedName>
        <fullName evidence="3">Uncharacterized protein LOC113870182</fullName>
    </submittedName>
</protein>
<sequence length="91" mass="10216">MREPVALLFLPAIRRFRQLYSMNGSRGILATSTPRKQENNEAGETGLATKEMVDPIVDFSRPPPLPPFMGTLVVLSLLETWWNRGTDDDGK</sequence>
<accession>A0A8B8M224</accession>
<gene>
    <name evidence="3" type="primary">LOC113870182</name>
</gene>